<dbReference type="RefSeq" id="WP_076756265.1">
    <property type="nucleotide sequence ID" value="NZ_CP023018.1"/>
</dbReference>
<dbReference type="EMBL" id="FTPK01000003">
    <property type="protein sequence ID" value="SIT73150.1"/>
    <property type="molecule type" value="Genomic_DNA"/>
</dbReference>
<dbReference type="SUPFAM" id="SSF51905">
    <property type="entry name" value="FAD/NAD(P)-binding domain"/>
    <property type="match status" value="1"/>
</dbReference>
<organism evidence="2 3">
    <name type="scientific">Ectothiorhodosinus mongolicus</name>
    <dbReference type="NCBI Taxonomy" id="233100"/>
    <lineage>
        <taxon>Bacteria</taxon>
        <taxon>Pseudomonadati</taxon>
        <taxon>Pseudomonadota</taxon>
        <taxon>Gammaproteobacteria</taxon>
        <taxon>Chromatiales</taxon>
        <taxon>Ectothiorhodospiraceae</taxon>
        <taxon>Ectothiorhodosinus</taxon>
    </lineage>
</organism>
<dbReference type="GO" id="GO:0016491">
    <property type="term" value="F:oxidoreductase activity"/>
    <property type="evidence" value="ECO:0007669"/>
    <property type="project" value="InterPro"/>
</dbReference>
<dbReference type="InterPro" id="IPR036188">
    <property type="entry name" value="FAD/NAD-bd_sf"/>
</dbReference>
<gene>
    <name evidence="2" type="ORF">SAMN05216526_1818</name>
</gene>
<dbReference type="AlphaFoldDB" id="A0A1R3W7J8"/>
<dbReference type="PANTHER" id="PTHR42923">
    <property type="entry name" value="PROTOPORPHYRINOGEN OXIDASE"/>
    <property type="match status" value="1"/>
</dbReference>
<dbReference type="InterPro" id="IPR050464">
    <property type="entry name" value="Zeta_carotene_desat/Oxidored"/>
</dbReference>
<sequence>MTAPIAIIGTGWAGLAAAITLVRAGAPVELFEAAPQPGGRARRARLEGLNLDNGQHLLMGAYTTTLELLRHIEVKEPEVLRRAPLDLVSLRGDGSRLSLSSAYLPAPWHLLAALMTARGLSWREKSQALPGMRRMLQTPPDAQHSVLQWLEDLQQPPRLIQELWIPLCLAVMNTHAEIASARVFFNVLQGAFTGHRSHSDLLVPRADLGSVFPEPAASWLARQGCPLHHNQRVISIGPQAEGMHIQLRQRQSLMAQAVIMATGHAESARLLPDVPSLQPLRDNLASLGTEPICTVYLRYPRQVRLPMPMQGLLGGIGQWVFDRRFSGHPGVMAVVISGNGSHLALDNEALATAVDQELRQHYPQWPAPLWQRVVREKQATFCASVASEALRPGNHTALPGLWLAGDYTDTGLPATLEGAVRSGVECARQILSSA</sequence>
<evidence type="ECO:0000313" key="3">
    <source>
        <dbReference type="Proteomes" id="UP000223759"/>
    </source>
</evidence>
<feature type="domain" description="Amine oxidase" evidence="1">
    <location>
        <begin position="13"/>
        <end position="431"/>
    </location>
</feature>
<dbReference type="NCBIfam" id="TIGR03467">
    <property type="entry name" value="HpnE"/>
    <property type="match status" value="1"/>
</dbReference>
<dbReference type="InterPro" id="IPR017830">
    <property type="entry name" value="SQase_HpnE"/>
</dbReference>
<name>A0A1R3W7J8_9GAMM</name>
<proteinExistence type="predicted"/>
<dbReference type="Pfam" id="PF01593">
    <property type="entry name" value="Amino_oxidase"/>
    <property type="match status" value="1"/>
</dbReference>
<dbReference type="OrthoDB" id="7849608at2"/>
<dbReference type="PANTHER" id="PTHR42923:SF47">
    <property type="entry name" value="BLR3003 PROTEIN"/>
    <property type="match status" value="1"/>
</dbReference>
<dbReference type="InterPro" id="IPR002937">
    <property type="entry name" value="Amino_oxidase"/>
</dbReference>
<evidence type="ECO:0000259" key="1">
    <source>
        <dbReference type="Pfam" id="PF01593"/>
    </source>
</evidence>
<dbReference type="PRINTS" id="PR00419">
    <property type="entry name" value="ADXRDTASE"/>
</dbReference>
<reference evidence="2 3" key="1">
    <citation type="submission" date="2017-01" db="EMBL/GenBank/DDBJ databases">
        <authorList>
            <person name="Mah S.A."/>
            <person name="Swanson W.J."/>
            <person name="Moy G.W."/>
            <person name="Vacquier V.D."/>
        </authorList>
    </citation>
    <scope>NUCLEOTIDE SEQUENCE [LARGE SCALE GENOMIC DNA]</scope>
    <source>
        <strain evidence="2 3">M9</strain>
    </source>
</reference>
<evidence type="ECO:0000313" key="2">
    <source>
        <dbReference type="EMBL" id="SIT73150.1"/>
    </source>
</evidence>
<protein>
    <submittedName>
        <fullName evidence="2">Squalene-associated FAD-dependent desaturase</fullName>
    </submittedName>
</protein>
<dbReference type="Proteomes" id="UP000223759">
    <property type="component" value="Unassembled WGS sequence"/>
</dbReference>
<keyword evidence="3" id="KW-1185">Reference proteome</keyword>
<dbReference type="STRING" id="233100.SAMN05216526_1818"/>
<dbReference type="Gene3D" id="3.50.50.60">
    <property type="entry name" value="FAD/NAD(P)-binding domain"/>
    <property type="match status" value="1"/>
</dbReference>
<accession>A0A1R3W7J8</accession>